<dbReference type="GO" id="GO:0005200">
    <property type="term" value="F:structural constituent of cytoskeleton"/>
    <property type="evidence" value="ECO:0007669"/>
    <property type="project" value="TreeGrafter"/>
</dbReference>
<keyword evidence="1" id="KW-0175">Coiled coil</keyword>
<dbReference type="PANTHER" id="PTHR47357:SF1">
    <property type="entry name" value="SPINDLE POLE BODY COMPONENT 110"/>
    <property type="match status" value="1"/>
</dbReference>
<organism evidence="2 3">
    <name type="scientific">Trifolium pratense</name>
    <name type="common">Red clover</name>
    <dbReference type="NCBI Taxonomy" id="57577"/>
    <lineage>
        <taxon>Eukaryota</taxon>
        <taxon>Viridiplantae</taxon>
        <taxon>Streptophyta</taxon>
        <taxon>Embryophyta</taxon>
        <taxon>Tracheophyta</taxon>
        <taxon>Spermatophyta</taxon>
        <taxon>Magnoliopsida</taxon>
        <taxon>eudicotyledons</taxon>
        <taxon>Gunneridae</taxon>
        <taxon>Pentapetalae</taxon>
        <taxon>rosids</taxon>
        <taxon>fabids</taxon>
        <taxon>Fabales</taxon>
        <taxon>Fabaceae</taxon>
        <taxon>Papilionoideae</taxon>
        <taxon>50 kb inversion clade</taxon>
        <taxon>NPAAA clade</taxon>
        <taxon>Hologalegina</taxon>
        <taxon>IRL clade</taxon>
        <taxon>Trifolieae</taxon>
        <taxon>Trifolium</taxon>
    </lineage>
</organism>
<feature type="coiled-coil region" evidence="1">
    <location>
        <begin position="602"/>
        <end position="629"/>
    </location>
</feature>
<feature type="coiled-coil region" evidence="1">
    <location>
        <begin position="43"/>
        <end position="391"/>
    </location>
</feature>
<dbReference type="GO" id="GO:0005856">
    <property type="term" value="C:cytoskeleton"/>
    <property type="evidence" value="ECO:0007669"/>
    <property type="project" value="TreeGrafter"/>
</dbReference>
<dbReference type="PANTHER" id="PTHR47357">
    <property type="entry name" value="COP1-INTERACTIVE PROTEIN 1"/>
    <property type="match status" value="1"/>
</dbReference>
<accession>A0A2K3MWG7</accession>
<comment type="caution">
    <text evidence="2">The sequence shown here is derived from an EMBL/GenBank/DDBJ whole genome shotgun (WGS) entry which is preliminary data.</text>
</comment>
<evidence type="ECO:0000256" key="1">
    <source>
        <dbReference type="SAM" id="Coils"/>
    </source>
</evidence>
<evidence type="ECO:0000313" key="3">
    <source>
        <dbReference type="Proteomes" id="UP000236291"/>
    </source>
</evidence>
<reference evidence="2 3" key="1">
    <citation type="journal article" date="2014" name="Am. J. Bot.">
        <title>Genome assembly and annotation for red clover (Trifolium pratense; Fabaceae).</title>
        <authorList>
            <person name="Istvanek J."/>
            <person name="Jaros M."/>
            <person name="Krenek A."/>
            <person name="Repkova J."/>
        </authorList>
    </citation>
    <scope>NUCLEOTIDE SEQUENCE [LARGE SCALE GENOMIC DNA]</scope>
    <source>
        <strain evidence="3">cv. Tatra</strain>
        <tissue evidence="2">Young leaves</tissue>
    </source>
</reference>
<name>A0A2K3MWG7_TRIPR</name>
<dbReference type="Proteomes" id="UP000236291">
    <property type="component" value="Unassembled WGS sequence"/>
</dbReference>
<sequence>MEEIHIDPKTEIEDKVKGILKLIKDGELDMDGTPEEILKREPLAELVKNIENIINELNVLHKEVESLQHQKSDSEVIEDRDKLTMELEKLKLEMSTIMSKHSEEKNQMITYYAEICHGKIAAPLHSLCRQKREVEEQLRANEQQLRANERELNTLKQKASDYENQISAYRNEISELAWENLEQEEKLGKLEGGLKARKLECSALQRKLNTAEKDASGKMIAFTAEVDNLQKDMLSLKKTKEELELNCEKLREEHVQTLTIVDDENKELANKIMDLQRTLKEQEDAYQKLNEEYKQVDSRFNECKVKPEVANRKIEEKTEELHESIASKDQMVDDLEQQVEDLKRDLGENVKNHEEKLRLSNQKLQDTEQLLSEKEEEFQQVQRELEERNATLVATITANNEAFQETIKGIEVCVDSVIFGIDTVSKKFTDNCNNYENSITDISHELQVVKEYASKINREKGKLQEDKMLLLEVLQGIKEEELTLMKKVENLEAKARKEESKKMNEISKLAQEKSEIECKKDQLERRLISFTGCVDNLPKDLLSLKTTKEKLELYRNKIIEEHAKILTMVDNELANKNTDLQRIFEQMAEECNEHIVSKNMMVAHLESQLEDLSMLIKEKEEGMRQKQMEAIRKLSLQVHDLRKYNDDLKEIISKCRSYCCLC</sequence>
<protein>
    <submittedName>
        <fullName evidence="2">Putative COP1-interactive protein</fullName>
    </submittedName>
</protein>
<feature type="coiled-coil region" evidence="1">
    <location>
        <begin position="474"/>
        <end position="526"/>
    </location>
</feature>
<dbReference type="EMBL" id="ASHM01013136">
    <property type="protein sequence ID" value="PNX95106.1"/>
    <property type="molecule type" value="Genomic_DNA"/>
</dbReference>
<evidence type="ECO:0000313" key="2">
    <source>
        <dbReference type="EMBL" id="PNX95106.1"/>
    </source>
</evidence>
<dbReference type="AlphaFoldDB" id="A0A2K3MWG7"/>
<reference evidence="2 3" key="2">
    <citation type="journal article" date="2017" name="Front. Plant Sci.">
        <title>Gene Classification and Mining of Molecular Markers Useful in Red Clover (Trifolium pratense) Breeding.</title>
        <authorList>
            <person name="Istvanek J."/>
            <person name="Dluhosova J."/>
            <person name="Dluhos P."/>
            <person name="Patkova L."/>
            <person name="Nedelnik J."/>
            <person name="Repkova J."/>
        </authorList>
    </citation>
    <scope>NUCLEOTIDE SEQUENCE [LARGE SCALE GENOMIC DNA]</scope>
    <source>
        <strain evidence="3">cv. Tatra</strain>
        <tissue evidence="2">Young leaves</tissue>
    </source>
</reference>
<proteinExistence type="predicted"/>
<gene>
    <name evidence="2" type="ORF">L195_g018289</name>
</gene>
<dbReference type="STRING" id="57577.A0A2K3MWG7"/>